<dbReference type="Proteomes" id="UP000004123">
    <property type="component" value="Unassembled WGS sequence"/>
</dbReference>
<evidence type="ECO:0000313" key="1">
    <source>
        <dbReference type="EMBL" id="EGQ20872.1"/>
    </source>
</evidence>
<name>F9DG07_9BACT</name>
<dbReference type="AlphaFoldDB" id="F9DG07"/>
<reference evidence="1 2" key="1">
    <citation type="submission" date="2011-04" db="EMBL/GenBank/DDBJ databases">
        <authorList>
            <person name="Muzny D."/>
            <person name="Qin X."/>
            <person name="Deng J."/>
            <person name="Jiang H."/>
            <person name="Liu Y."/>
            <person name="Qu J."/>
            <person name="Song X.-Z."/>
            <person name="Zhang L."/>
            <person name="Thornton R."/>
            <person name="Coyle M."/>
            <person name="Francisco L."/>
            <person name="Jackson L."/>
            <person name="Javaid M."/>
            <person name="Korchina V."/>
            <person name="Kovar C."/>
            <person name="Mata R."/>
            <person name="Mathew T."/>
            <person name="Ngo R."/>
            <person name="Nguyen L."/>
            <person name="Nguyen N."/>
            <person name="Okwuonu G."/>
            <person name="Ongeri F."/>
            <person name="Pham C."/>
            <person name="Simmons D."/>
            <person name="Wilczek-Boney K."/>
            <person name="Hale W."/>
            <person name="Jakkamsetti A."/>
            <person name="Pham P."/>
            <person name="Ruth R."/>
            <person name="San Lucas F."/>
            <person name="Warren J."/>
            <person name="Zhang J."/>
            <person name="Zhao Z."/>
            <person name="Zhou C."/>
            <person name="Zhu D."/>
            <person name="Lee S."/>
            <person name="Bess C."/>
            <person name="Blankenburg K."/>
            <person name="Forbes L."/>
            <person name="Fu Q."/>
            <person name="Gubbala S."/>
            <person name="Hirani K."/>
            <person name="Jayaseelan J.C."/>
            <person name="Lara F."/>
            <person name="Munidasa M."/>
            <person name="Palculict T."/>
            <person name="Patil S."/>
            <person name="Pu L.-L."/>
            <person name="Saada N."/>
            <person name="Tang L."/>
            <person name="Weissenberger G."/>
            <person name="Zhu Y."/>
            <person name="Hemphill L."/>
            <person name="Shang Y."/>
            <person name="Youmans B."/>
            <person name="Ayvaz T."/>
            <person name="Ross M."/>
            <person name="Santibanez J."/>
            <person name="Aqrawi P."/>
            <person name="Gross S."/>
            <person name="Joshi V."/>
            <person name="Fowler G."/>
            <person name="Nazareth L."/>
            <person name="Reid J."/>
            <person name="Worley K."/>
            <person name="Petrosino J."/>
            <person name="Highlander S."/>
            <person name="Gibbs R."/>
        </authorList>
    </citation>
    <scope>NUCLEOTIDE SEQUENCE [LARGE SCALE GENOMIC DNA]</scope>
    <source>
        <strain evidence="1 2">ATCC 700821</strain>
    </source>
</reference>
<comment type="caution">
    <text evidence="1">The sequence shown here is derived from an EMBL/GenBank/DDBJ whole genome shotgun (WGS) entry which is preliminary data.</text>
</comment>
<protein>
    <submittedName>
        <fullName evidence="1">Uncharacterized protein</fullName>
    </submittedName>
</protein>
<gene>
    <name evidence="1" type="ORF">HMPREF9144_0597</name>
</gene>
<organism evidence="1 2">
    <name type="scientific">Prevotella pallens ATCC 700821</name>
    <dbReference type="NCBI Taxonomy" id="997353"/>
    <lineage>
        <taxon>Bacteria</taxon>
        <taxon>Pseudomonadati</taxon>
        <taxon>Bacteroidota</taxon>
        <taxon>Bacteroidia</taxon>
        <taxon>Bacteroidales</taxon>
        <taxon>Prevotellaceae</taxon>
        <taxon>Prevotella</taxon>
    </lineage>
</organism>
<dbReference type="HOGENOM" id="CLU_3274672_0_0_10"/>
<dbReference type="STRING" id="997353.HMPREF9144_0597"/>
<proteinExistence type="predicted"/>
<evidence type="ECO:0000313" key="2">
    <source>
        <dbReference type="Proteomes" id="UP000004123"/>
    </source>
</evidence>
<dbReference type="EMBL" id="AFPY01000025">
    <property type="protein sequence ID" value="EGQ20872.1"/>
    <property type="molecule type" value="Genomic_DNA"/>
</dbReference>
<accession>F9DG07</accession>
<sequence length="41" mass="4965">MLIISYTNRTIRNMNIIRTDNGYCYLSSSFRFIINKNKFLE</sequence>